<dbReference type="Pfam" id="PF04361">
    <property type="entry name" value="DUF494"/>
    <property type="match status" value="1"/>
</dbReference>
<organism evidence="2 3">
    <name type="scientific">Methylophaga sulfidovorans</name>
    <dbReference type="NCBI Taxonomy" id="45496"/>
    <lineage>
        <taxon>Bacteria</taxon>
        <taxon>Pseudomonadati</taxon>
        <taxon>Pseudomonadota</taxon>
        <taxon>Gammaproteobacteria</taxon>
        <taxon>Thiotrichales</taxon>
        <taxon>Piscirickettsiaceae</taxon>
        <taxon>Methylophaga</taxon>
    </lineage>
</organism>
<dbReference type="EMBL" id="FOSH01000004">
    <property type="protein sequence ID" value="SFK03474.1"/>
    <property type="molecule type" value="Genomic_DNA"/>
</dbReference>
<evidence type="ECO:0000313" key="2">
    <source>
        <dbReference type="EMBL" id="SFK03474.1"/>
    </source>
</evidence>
<proteinExistence type="inferred from homology"/>
<keyword evidence="3" id="KW-1185">Reference proteome</keyword>
<protein>
    <recommendedName>
        <fullName evidence="1">Protein Smg homolog</fullName>
    </recommendedName>
</protein>
<dbReference type="InterPro" id="IPR007456">
    <property type="entry name" value="Smg"/>
</dbReference>
<evidence type="ECO:0000256" key="1">
    <source>
        <dbReference type="HAMAP-Rule" id="MF_00598"/>
    </source>
</evidence>
<evidence type="ECO:0000313" key="3">
    <source>
        <dbReference type="Proteomes" id="UP000198924"/>
    </source>
</evidence>
<dbReference type="STRING" id="45496.SAMN04488079_10472"/>
<accession>A0A1I3W739</accession>
<dbReference type="PANTHER" id="PTHR38692:SF1">
    <property type="entry name" value="PROTEIN SMG"/>
    <property type="match status" value="1"/>
</dbReference>
<comment type="similarity">
    <text evidence="1">Belongs to the Smg family.</text>
</comment>
<sequence length="155" mass="18364">MKENVIDVLLYLFETYIDTEERNKPDNEVLELELEQVGFQELEIHKALEWLDNMTVAADQPLKRHATMRVFSDIELERLDVECRGYLLFLEQVGVLDVETREIVLERVMALDTEEIDLEQLKWVVLMVLFYQPGREVAFAWMEDLVFEDMEAVVH</sequence>
<dbReference type="Proteomes" id="UP000198924">
    <property type="component" value="Unassembled WGS sequence"/>
</dbReference>
<name>A0A1I3W739_9GAMM</name>
<dbReference type="RefSeq" id="WP_091711924.1">
    <property type="nucleotide sequence ID" value="NZ_FOSH01000004.1"/>
</dbReference>
<reference evidence="3" key="1">
    <citation type="submission" date="2016-10" db="EMBL/GenBank/DDBJ databases">
        <authorList>
            <person name="Varghese N."/>
            <person name="Submissions S."/>
        </authorList>
    </citation>
    <scope>NUCLEOTIDE SEQUENCE [LARGE SCALE GENOMIC DNA]</scope>
    <source>
        <strain evidence="3">DSM 11578</strain>
    </source>
</reference>
<gene>
    <name evidence="1" type="primary">smg</name>
    <name evidence="2" type="ORF">SAMN04488079_10472</name>
</gene>
<dbReference type="PANTHER" id="PTHR38692">
    <property type="entry name" value="PROTEIN SMG"/>
    <property type="match status" value="1"/>
</dbReference>
<dbReference type="AlphaFoldDB" id="A0A1I3W739"/>
<dbReference type="HAMAP" id="MF_00598">
    <property type="entry name" value="Smg"/>
    <property type="match status" value="1"/>
</dbReference>
<dbReference type="OrthoDB" id="9788984at2"/>